<sequence length="254" mass="27495">MALAVRTMIEETGLPYRSIERELRHKAESAGYLRSDGYLTRSVLSCLANGQRKRAPRARPLRGLHELAVENSTSPEAVLAWTELEALLLSFAALRTEAAIGLAACVACGTACVACKAAALPGKLGSQFKPAGIASPLVAPVPPSEGDRRNRLDYDIAWPAARDLAGYILVDDLERANGLIRHVSIEAPPAETADAVAACRDLELHEATDAIIRYAGQRPDRDVLEIVRSLNQRERRAEADTLLDHALTDTATRK</sequence>
<organism evidence="1 2">
    <name type="scientific">Nocardia cyriacigeorgica</name>
    <dbReference type="NCBI Taxonomy" id="135487"/>
    <lineage>
        <taxon>Bacteria</taxon>
        <taxon>Bacillati</taxon>
        <taxon>Actinomycetota</taxon>
        <taxon>Actinomycetes</taxon>
        <taxon>Mycobacteriales</taxon>
        <taxon>Nocardiaceae</taxon>
        <taxon>Nocardia</taxon>
    </lineage>
</organism>
<name>A0A6P1CRQ8_9NOCA</name>
<dbReference type="RefSeq" id="WP_163846403.1">
    <property type="nucleotide sequence ID" value="NZ_JAAGVB010000040.1"/>
</dbReference>
<reference evidence="1 2" key="1">
    <citation type="submission" date="2020-01" db="EMBL/GenBank/DDBJ databases">
        <title>Genetics and antimicrobial susceptibilities of Nocardia species isolated from the soil; a comparison with species isolated from humans.</title>
        <authorList>
            <person name="Carrasco G."/>
            <person name="Monzon S."/>
            <person name="Sansegundo M."/>
            <person name="Garcia E."/>
            <person name="Garrido N."/>
            <person name="Medina M.J."/>
            <person name="Villalon P."/>
            <person name="Ramirez-Arocha A.C."/>
            <person name="Jimenez P."/>
            <person name="Cuesta I."/>
            <person name="Valdezate S."/>
        </authorList>
    </citation>
    <scope>NUCLEOTIDE SEQUENCE [LARGE SCALE GENOMIC DNA]</scope>
    <source>
        <strain evidence="1 2">CNM20110626</strain>
    </source>
</reference>
<proteinExistence type="predicted"/>
<dbReference type="AlphaFoldDB" id="A0A6P1CRQ8"/>
<accession>A0A6P1CRQ8</accession>
<protein>
    <submittedName>
        <fullName evidence="1">Uncharacterized protein</fullName>
    </submittedName>
</protein>
<comment type="caution">
    <text evidence="1">The sequence shown here is derived from an EMBL/GenBank/DDBJ whole genome shotgun (WGS) entry which is preliminary data.</text>
</comment>
<evidence type="ECO:0000313" key="2">
    <source>
        <dbReference type="Proteomes" id="UP000471166"/>
    </source>
</evidence>
<dbReference type="EMBL" id="JAAGVB010000040">
    <property type="protein sequence ID" value="NEW35229.1"/>
    <property type="molecule type" value="Genomic_DNA"/>
</dbReference>
<evidence type="ECO:0000313" key="1">
    <source>
        <dbReference type="EMBL" id="NEW35229.1"/>
    </source>
</evidence>
<gene>
    <name evidence="1" type="ORF">GV791_22070</name>
</gene>
<dbReference type="Proteomes" id="UP000471166">
    <property type="component" value="Unassembled WGS sequence"/>
</dbReference>